<comment type="caution">
    <text evidence="2">The sequence shown here is derived from an EMBL/GenBank/DDBJ whole genome shotgun (WGS) entry which is preliminary data.</text>
</comment>
<dbReference type="GO" id="GO:0005739">
    <property type="term" value="C:mitochondrion"/>
    <property type="evidence" value="ECO:0007669"/>
    <property type="project" value="TreeGrafter"/>
</dbReference>
<dbReference type="SUPFAM" id="SSF52540">
    <property type="entry name" value="P-loop containing nucleoside triphosphate hydrolases"/>
    <property type="match status" value="1"/>
</dbReference>
<accession>A0A7C8NGG3</accession>
<feature type="compositionally biased region" description="Basic residues" evidence="1">
    <location>
        <begin position="796"/>
        <end position="812"/>
    </location>
</feature>
<dbReference type="InterPro" id="IPR050896">
    <property type="entry name" value="Mito_lipid_metab_GTPase"/>
</dbReference>
<proteinExistence type="predicted"/>
<evidence type="ECO:0000313" key="2">
    <source>
        <dbReference type="EMBL" id="KAF3080317.1"/>
    </source>
</evidence>
<dbReference type="AlphaFoldDB" id="A0A7C8NGG3"/>
<dbReference type="Proteomes" id="UP000475325">
    <property type="component" value="Unassembled WGS sequence"/>
</dbReference>
<feature type="region of interest" description="Disordered" evidence="1">
    <location>
        <begin position="784"/>
        <end position="812"/>
    </location>
</feature>
<dbReference type="Gene3D" id="3.40.50.300">
    <property type="entry name" value="P-loop containing nucleotide triphosphate hydrolases"/>
    <property type="match status" value="1"/>
</dbReference>
<dbReference type="PANTHER" id="PTHR46434">
    <property type="entry name" value="GENETIC INTERACTOR OF PROHIBITINS 3, MITOCHONDRIAL"/>
    <property type="match status" value="1"/>
</dbReference>
<name>A0A7C8NGG3_ORBOL</name>
<dbReference type="PANTHER" id="PTHR46434:SF1">
    <property type="entry name" value="GENETIC INTERACTOR OF PROHIBITINS 3, MITOCHONDRIAL"/>
    <property type="match status" value="1"/>
</dbReference>
<sequence length="880" mass="98529">MLGRRVVAYARWQVRVGDNHLRSRWLHSSVACRGLLEKRVEGSLVKPLGAHKCKVWRRDIVLGRVGYSSVAGQEGESQAENIAAERATDEITSTVTSENELETVSEEIITSETEGESEIITTAAMTEEVIEPVSPAVEETIENEVPGTSHSDAESSYLGSDPLGLPTEVPEVLSYRDPSSPIPTTPILDNLPLPGAETKKSFPYSMPETCPGCGAKSHSGDFHQPGFYGPEANMPTPKFPWDPKSPFHASPKQNLETIYKAALSQISEEVKEILRESNMKPPVDEEDEPKIHKKIDRRHPNNLVKDEEVLDDFIPYENLPSPQSAESESWFEALIPEDPERKELEIRRRARHTILCNRCRSLLHYQNTTVQGPDATFTQAAEIIAKSPFKRIHVYHVIDAADFPMSVLPNARKAILAGLNNLKDGKKKDVSLSFVITRADLLMPTEQKVTSLMTYIRRVLNNYLDDTDKEKTLKDLRIVSAKNGWTTERLKDEIRGRKGGVVFLGKTNVGKSRLYEAVFPKRGKKDLAVKKGFGRRDLEEQADFLEDDFDFYIQNGRRVKYPEMPLASKVPGTTVGPIAIDFAAGRGQLIDLPGFSRGGLMKYLKQDYVKQTVMVDRVNPERYIVPPEKTFLLGGLVTVRPLQPEKGRPVTLEVAVFSNVPGHVAKEEKVEGFLNPESDSTSSKRDFLWAKKAAVESFKSAGTFKLTDDVTKRRSGPLVEGMGEDHFKKVSFRVYATDIVVEGFGWLEVSAQIGKDDPQPEIEVLSPNGESILQRETMKAYQENLKSGPKAAPGSRPKKSMRGAKKAQKKELRKLKSQKINPLIARIAILKAVNRTIWCTLVHQASKTRLVAVQYYENRRAKTAPIYSNRQFRPPVLIGR</sequence>
<gene>
    <name evidence="2" type="ORF">TWF102_002408</name>
</gene>
<evidence type="ECO:0000256" key="1">
    <source>
        <dbReference type="SAM" id="MobiDB-lite"/>
    </source>
</evidence>
<dbReference type="EMBL" id="WIQW01000140">
    <property type="protein sequence ID" value="KAF3080317.1"/>
    <property type="molecule type" value="Genomic_DNA"/>
</dbReference>
<evidence type="ECO:0000313" key="3">
    <source>
        <dbReference type="Proteomes" id="UP000475325"/>
    </source>
</evidence>
<reference evidence="2 3" key="1">
    <citation type="submission" date="2019-06" db="EMBL/GenBank/DDBJ databases">
        <authorList>
            <person name="Palmer J.M."/>
        </authorList>
    </citation>
    <scope>NUCLEOTIDE SEQUENCE [LARGE SCALE GENOMIC DNA]</scope>
    <source>
        <strain evidence="2 3">TWF102</strain>
    </source>
</reference>
<protein>
    <recommendedName>
        <fullName evidence="4">G domain-containing protein</fullName>
    </recommendedName>
</protein>
<organism evidence="2 3">
    <name type="scientific">Orbilia oligospora</name>
    <name type="common">Nematode-trapping fungus</name>
    <name type="synonym">Arthrobotrys oligospora</name>
    <dbReference type="NCBI Taxonomy" id="2813651"/>
    <lineage>
        <taxon>Eukaryota</taxon>
        <taxon>Fungi</taxon>
        <taxon>Dikarya</taxon>
        <taxon>Ascomycota</taxon>
        <taxon>Pezizomycotina</taxon>
        <taxon>Orbiliomycetes</taxon>
        <taxon>Orbiliales</taxon>
        <taxon>Orbiliaceae</taxon>
        <taxon>Orbilia</taxon>
    </lineage>
</organism>
<evidence type="ECO:0008006" key="4">
    <source>
        <dbReference type="Google" id="ProtNLM"/>
    </source>
</evidence>
<dbReference type="InterPro" id="IPR027417">
    <property type="entry name" value="P-loop_NTPase"/>
</dbReference>